<accession>A0A1Y6CHT2</accession>
<dbReference type="Pfam" id="PF07676">
    <property type="entry name" value="PD40"/>
    <property type="match status" value="1"/>
</dbReference>
<dbReference type="PROSITE" id="PS51257">
    <property type="entry name" value="PROKAR_LIPOPROTEIN"/>
    <property type="match status" value="1"/>
</dbReference>
<feature type="repeat" description="TPR" evidence="1">
    <location>
        <begin position="1865"/>
        <end position="1898"/>
    </location>
</feature>
<dbReference type="Proteomes" id="UP000192907">
    <property type="component" value="Unassembled WGS sequence"/>
</dbReference>
<dbReference type="Gene3D" id="1.25.40.10">
    <property type="entry name" value="Tetratricopeptide repeat domain"/>
    <property type="match status" value="6"/>
</dbReference>
<evidence type="ECO:0000313" key="3">
    <source>
        <dbReference type="EMBL" id="SMF66318.1"/>
    </source>
</evidence>
<dbReference type="EMBL" id="FWZT01000023">
    <property type="protein sequence ID" value="SMF66318.1"/>
    <property type="molecule type" value="Genomic_DNA"/>
</dbReference>
<evidence type="ECO:0000256" key="1">
    <source>
        <dbReference type="PROSITE-ProRule" id="PRU00339"/>
    </source>
</evidence>
<dbReference type="PANTHER" id="PTHR10098">
    <property type="entry name" value="RAPSYN-RELATED"/>
    <property type="match status" value="1"/>
</dbReference>
<feature type="repeat" description="TPR" evidence="1">
    <location>
        <begin position="616"/>
        <end position="649"/>
    </location>
</feature>
<organism evidence="3 4">
    <name type="scientific">Pseudobacteriovorax antillogorgiicola</name>
    <dbReference type="NCBI Taxonomy" id="1513793"/>
    <lineage>
        <taxon>Bacteria</taxon>
        <taxon>Pseudomonadati</taxon>
        <taxon>Bdellovibrionota</taxon>
        <taxon>Oligoflexia</taxon>
        <taxon>Oligoflexales</taxon>
        <taxon>Pseudobacteriovoracaceae</taxon>
        <taxon>Pseudobacteriovorax</taxon>
    </lineage>
</organism>
<proteinExistence type="predicted"/>
<sequence>MRRPNRATGFIEMGVGCKNLNLVLLLIAMTLASCVANKKIDISMPSTSKEPYQKFFFLTADPMQSQDPEPSSRGIFYSENSATNFDIFLLSGKSKRRITKHKSDDFMPSFSESYKILAFLSRREDAKGDIHFKAIGSISVTDEFHLKLPDTEEMHPSWSADGTKFVFASKGFGQSDPKIMLFDWQSKKVQDTGLLGFHPRINNDGDRIVFQQNAQIHEYNLRTKQHNILTQSRGLNSQPDLSPDFKKLVFRRIDHDTNRDGLINGNDHGALWLLDRDLNLEFALTSDDDNPSQGRFFNDRILLSFTRGTAANLGLIPERGQWQAIYDHHIYIPEKVRHIAINQGDDSLKNLYLRFLWAMQTPQQEVARFTLEKLVAENPNYEIWRPYLDSFYKFPEIKNHQGLSKRFQSACKNSTQDSFFAASCLILSSLNNYLNNQGLNKARQSLTEVIQSTDQEPYWKRFQLLALKLSFAIDAKLSTADAAMLSLDQYLVAIEQSNPELSRELSEYAIKNHINSITRSIDQKINSKWLSGTLKISRYQNSDQKEIFLRHNQLLALMDQYKDLSYIYIKALEKALELPDLHTFSDSYLKVFQQAAPFLAKEPSQFIREEGRVLHELVFRRVGDYYVKSLEIASAIKFYRKGISIFPRSVALHKSLIDAYGMMKKIDDIKERYMAKSPDWLSQYLALYVDTYSIDQTQDLEERLEIIESLIPTLENIVEIKPQQADLHQTLGWLYYQHDLWTKRKSGPSAWYRLKSMLFGFFSQFSERFTLGTVQAIRNYQLALASLPPDHPNRAALLQNIGEAQFQWKNYSQAYSYYSRRVAWLDRVPFRSLREEGQIYLNYGRSAAQTKQYPIAESAFLKASQAFQKIGRQDQRLQIQQYRALNFTDQKKYMQAIEVYRNILDLPLPRETRVIVLTNLGMNLYYSKNYTKTIETLNQAIGLVDDAPREEHSDDIAVNLGGSSTEAQGFSGLLRKAQIQTYLAKAYLKKGDYSSTSTWLRRKIQSLKSQEKQTNKSYIDYRTVANNHLAYVLFLSGDYAEAAKTFWIAYDLAQKIENRELAYSNGLNLLVSLARWQALGKPLSTEATAWAQSVINNFSSQRLIRAYDQLLSSRGPIPHQDLVSFLSESIDSATQEPNGRLIQQELRDTFVGKGEAWTYLLLEDLHHEAYLDLAETKSLNSLSFIRLIVAYLDQVFLQSFQNIEPSQGFEAYQKHLLLRRQILGRFLRINNERLNIQSKDINRLSPQEGELVVGFLGSSPMYMVYKSDRKTGTQRLERFANLSQEFDFSSYKRVHLLSDKQSHLLYPHLKKMLPSTPIIWSGGVQVPRTVDVRLFNRISWLGDPSPDIIKANEHRESIPVNADQPKILYIAEPLNLSPSLSAVSSTLDLQETKNIDLLTYTSRIDDHLDILAHDLIREHLGANTVVVAESSDTLGQFFQSFANQGLQDAINTPGITILGLPGTPKKLIAELAPKLAYDQKQALENRLVFANVLDDVSLQSEILLQLRAKRSQSRQYTGAYYYQKKILNLIEDSADELDLADEYLNSGILALRAKSFKNSQEYFDKSLAIYQDNEDTYQSAVVIKNMALLVFEQKASEKGVELLKKSRQLFLEDDDQEAATERLLDMANYTRESLNDFSQALIWYRQALDEFKKQDFEQGIIRANIDYANTLMAVGSIKRAITVLESQEDYIDADDEPTLWLRNAQILLNAYYRASLFQEAINLHSKAKNILESIESENLRKLLSLDLANVHALVLAKIGQEATAVKTLNQSIEKARLLEKPRKVAQLLSNLAYIKRKMGELRQSVALFKEALTIDTQERDESAIAFDYRNLGISFLYLEDYEQASQFLNRARKDSERLSLAYNQVYSLVGLAELALARQEPEKAISHYQKALEVSQKSYLRQFIWRSYAGLASTYDRLKQWQIAESYYEKALEIVEKLRGSLSNLENSSGFQEERSVQRVYEDFIVNLSQQGKFKKAWQISERSRSRSLIDSLSNTSIRENSEEASRYADFTELLDQLQSVMERSPNPELKSQIDSITKKRQSLLEKIKKEDPRLYNIVTISSIGLDEVTAYLDPQTALIEYMITSGHLIVWIISEKGIFGAIRTLPRDRIELRIKQYRKILQSLGDLSFIGQELYAWLLEDWQSEFQDYQNLVIVPHGSLHYLPFAALPESREQYLIDRFRITYLESATLARFAKHSDLTSSPTIKAFGNPDRGKDLDLPFAAKEAQTIKRYFPSAQVLVGGKATANSFLSSHEADWIHIASHGEFHPFDPGRSRLLLAPSGGSSGDILVDQILSTRINAELVTLSACETGLGDIKGGDEVVSFNRAFFQAGARSIISTLWRIDDVASALTMKRFYRYLSEGNNKRAGLRKAQLLTKSYFPHPAYWSSYRLIGSYR</sequence>
<dbReference type="InterPro" id="IPR011990">
    <property type="entry name" value="TPR-like_helical_dom_sf"/>
</dbReference>
<keyword evidence="4" id="KW-1185">Reference proteome</keyword>
<dbReference type="OrthoDB" id="9761935at2"/>
<dbReference type="Gene3D" id="2.120.10.30">
    <property type="entry name" value="TolB, C-terminal domain"/>
    <property type="match status" value="1"/>
</dbReference>
<dbReference type="InterPro" id="IPR019734">
    <property type="entry name" value="TPR_rpt"/>
</dbReference>
<keyword evidence="1" id="KW-0802">TPR repeat</keyword>
<dbReference type="SMART" id="SM00028">
    <property type="entry name" value="TPR"/>
    <property type="match status" value="13"/>
</dbReference>
<dbReference type="InterPro" id="IPR024983">
    <property type="entry name" value="CHAT_dom"/>
</dbReference>
<dbReference type="InterPro" id="IPR011659">
    <property type="entry name" value="WD40"/>
</dbReference>
<gene>
    <name evidence="3" type="ORF">SAMN06296036_12321</name>
</gene>
<evidence type="ECO:0000259" key="2">
    <source>
        <dbReference type="Pfam" id="PF12770"/>
    </source>
</evidence>
<dbReference type="SUPFAM" id="SSF48452">
    <property type="entry name" value="TPR-like"/>
    <property type="match status" value="4"/>
</dbReference>
<dbReference type="STRING" id="1513793.SAMN06296036_12321"/>
<dbReference type="RefSeq" id="WP_132323573.1">
    <property type="nucleotide sequence ID" value="NZ_FWZT01000023.1"/>
</dbReference>
<dbReference type="PROSITE" id="PS50005">
    <property type="entry name" value="TPR"/>
    <property type="match status" value="3"/>
</dbReference>
<protein>
    <submittedName>
        <fullName evidence="3">CHAT domain-containing protein</fullName>
    </submittedName>
</protein>
<evidence type="ECO:0000313" key="4">
    <source>
        <dbReference type="Proteomes" id="UP000192907"/>
    </source>
</evidence>
<dbReference type="InterPro" id="IPR011042">
    <property type="entry name" value="6-blade_b-propeller_TolB-like"/>
</dbReference>
<dbReference type="Pfam" id="PF12770">
    <property type="entry name" value="CHAT"/>
    <property type="match status" value="1"/>
</dbReference>
<reference evidence="4" key="1">
    <citation type="submission" date="2017-04" db="EMBL/GenBank/DDBJ databases">
        <authorList>
            <person name="Varghese N."/>
            <person name="Submissions S."/>
        </authorList>
    </citation>
    <scope>NUCLEOTIDE SEQUENCE [LARGE SCALE GENOMIC DNA]</scope>
    <source>
        <strain evidence="4">RKEM611</strain>
    </source>
</reference>
<name>A0A1Y6CHT2_9BACT</name>
<feature type="domain" description="CHAT" evidence="2">
    <location>
        <begin position="2132"/>
        <end position="2395"/>
    </location>
</feature>
<dbReference type="Pfam" id="PF13424">
    <property type="entry name" value="TPR_12"/>
    <property type="match status" value="2"/>
</dbReference>
<feature type="repeat" description="TPR" evidence="1">
    <location>
        <begin position="1785"/>
        <end position="1818"/>
    </location>
</feature>
<dbReference type="SUPFAM" id="SSF82171">
    <property type="entry name" value="DPP6 N-terminal domain-like"/>
    <property type="match status" value="1"/>
</dbReference>